<keyword evidence="1" id="KW-0472">Membrane</keyword>
<keyword evidence="1" id="KW-0812">Transmembrane</keyword>
<evidence type="ECO:0000313" key="3">
    <source>
        <dbReference type="Proteomes" id="UP000274822"/>
    </source>
</evidence>
<dbReference type="AlphaFoldDB" id="A0A433QD43"/>
<evidence type="ECO:0000256" key="1">
    <source>
        <dbReference type="SAM" id="Phobius"/>
    </source>
</evidence>
<keyword evidence="1" id="KW-1133">Transmembrane helix</keyword>
<sequence>FLSSYFFIRIILVVYVGAGFYASVGLQDFDIPMKYDQLSGVVKIARAMLQTKNPITNTPLSWYISMKKILHTTITRYEQIKARAEKEKFAPGRVRVIDRPKEFVTPKRRQTHKLSAVVAVVTWHFWSTTRLRIKKDLGDEDVTRYVVGLVSYRSADTRRRASTMTPWALIECIAVQAAEESHVNCQR</sequence>
<feature type="non-terminal residue" evidence="2">
    <location>
        <position position="187"/>
    </location>
</feature>
<dbReference type="EMBL" id="RBNJ01007909">
    <property type="protein sequence ID" value="RUS27713.1"/>
    <property type="molecule type" value="Genomic_DNA"/>
</dbReference>
<comment type="caution">
    <text evidence="2">The sequence shown here is derived from an EMBL/GenBank/DDBJ whole genome shotgun (WGS) entry which is preliminary data.</text>
</comment>
<proteinExistence type="predicted"/>
<dbReference type="Proteomes" id="UP000274822">
    <property type="component" value="Unassembled WGS sequence"/>
</dbReference>
<feature type="transmembrane region" description="Helical" evidence="1">
    <location>
        <begin position="6"/>
        <end position="24"/>
    </location>
</feature>
<feature type="non-terminal residue" evidence="2">
    <location>
        <position position="1"/>
    </location>
</feature>
<reference evidence="2 3" key="1">
    <citation type="journal article" date="2018" name="New Phytol.">
        <title>Phylogenomics of Endogonaceae and evolution of mycorrhizas within Mucoromycota.</title>
        <authorList>
            <person name="Chang Y."/>
            <person name="Desiro A."/>
            <person name="Na H."/>
            <person name="Sandor L."/>
            <person name="Lipzen A."/>
            <person name="Clum A."/>
            <person name="Barry K."/>
            <person name="Grigoriev I.V."/>
            <person name="Martin F.M."/>
            <person name="Stajich J.E."/>
            <person name="Smith M.E."/>
            <person name="Bonito G."/>
            <person name="Spatafora J.W."/>
        </authorList>
    </citation>
    <scope>NUCLEOTIDE SEQUENCE [LARGE SCALE GENOMIC DNA]</scope>
    <source>
        <strain evidence="2 3">AD002</strain>
    </source>
</reference>
<organism evidence="2 3">
    <name type="scientific">Jimgerdemannia flammicorona</name>
    <dbReference type="NCBI Taxonomy" id="994334"/>
    <lineage>
        <taxon>Eukaryota</taxon>
        <taxon>Fungi</taxon>
        <taxon>Fungi incertae sedis</taxon>
        <taxon>Mucoromycota</taxon>
        <taxon>Mucoromycotina</taxon>
        <taxon>Endogonomycetes</taxon>
        <taxon>Endogonales</taxon>
        <taxon>Endogonaceae</taxon>
        <taxon>Jimgerdemannia</taxon>
    </lineage>
</organism>
<evidence type="ECO:0000313" key="2">
    <source>
        <dbReference type="EMBL" id="RUS27713.1"/>
    </source>
</evidence>
<accession>A0A433QD43</accession>
<keyword evidence="3" id="KW-1185">Reference proteome</keyword>
<gene>
    <name evidence="2" type="ORF">BC938DRAFT_482843</name>
</gene>
<name>A0A433QD43_9FUNG</name>
<protein>
    <submittedName>
        <fullName evidence="2">Uncharacterized protein</fullName>
    </submittedName>
</protein>